<comment type="caution">
    <text evidence="1">The sequence shown here is derived from an EMBL/GenBank/DDBJ whole genome shotgun (WGS) entry which is preliminary data.</text>
</comment>
<keyword evidence="1" id="KW-0808">Transferase</keyword>
<dbReference type="Gene3D" id="3.40.50.150">
    <property type="entry name" value="Vaccinia Virus protein VP39"/>
    <property type="match status" value="1"/>
</dbReference>
<organism evidence="1 2">
    <name type="scientific">Candidatus Anaerobutyricum stercoripullorum</name>
    <dbReference type="NCBI Taxonomy" id="2838456"/>
    <lineage>
        <taxon>Bacteria</taxon>
        <taxon>Bacillati</taxon>
        <taxon>Bacillota</taxon>
        <taxon>Clostridia</taxon>
        <taxon>Lachnospirales</taxon>
        <taxon>Lachnospiraceae</taxon>
        <taxon>Anaerobutyricum</taxon>
    </lineage>
</organism>
<dbReference type="PANTHER" id="PTHR35276:SF1">
    <property type="entry name" value="TRNA (MNM(5)S(2)U34)-METHYLTRANSFERASE, CHLOROPLASTIC"/>
    <property type="match status" value="1"/>
</dbReference>
<evidence type="ECO:0000313" key="2">
    <source>
        <dbReference type="Proteomes" id="UP000886805"/>
    </source>
</evidence>
<dbReference type="GO" id="GO:0032259">
    <property type="term" value="P:methylation"/>
    <property type="evidence" value="ECO:0007669"/>
    <property type="project" value="UniProtKB-KW"/>
</dbReference>
<dbReference type="EMBL" id="DXEQ01000024">
    <property type="protein sequence ID" value="HIX71564.1"/>
    <property type="molecule type" value="Genomic_DNA"/>
</dbReference>
<gene>
    <name evidence="1" type="ORF">H9849_00940</name>
</gene>
<dbReference type="Proteomes" id="UP000886805">
    <property type="component" value="Unassembled WGS sequence"/>
</dbReference>
<dbReference type="GO" id="GO:0008168">
    <property type="term" value="F:methyltransferase activity"/>
    <property type="evidence" value="ECO:0007669"/>
    <property type="project" value="UniProtKB-KW"/>
</dbReference>
<sequence>MKRLVITEWCHERIRQIFLADKNAGACETASACPSDIPDSEGQGKERSLFIDATAGAGKDTLFLCELLGETGGEVLAMDIQELALAKTKRRLEAAGYVALTVADTTYRAELCDATGKKHVRLALRGHEHMDEYFPPETVDLILFNLGYLPGGDHSLATKADTTIPALIKALSLLRPGGLLSLMIYSGGDSGFEERDRVLAWLKDLDAQQYVVLVEAFYNRPNNPPLPVFVRKLF</sequence>
<keyword evidence="1" id="KW-0489">Methyltransferase</keyword>
<dbReference type="InterPro" id="IPR029063">
    <property type="entry name" value="SAM-dependent_MTases_sf"/>
</dbReference>
<dbReference type="InterPro" id="IPR010719">
    <property type="entry name" value="MnmM_MeTrfase"/>
</dbReference>
<protein>
    <submittedName>
        <fullName evidence="1">Class I SAM-dependent methyltransferase</fullName>
    </submittedName>
</protein>
<accession>A0A9D2BDR6</accession>
<reference evidence="1" key="2">
    <citation type="submission" date="2021-04" db="EMBL/GenBank/DDBJ databases">
        <authorList>
            <person name="Gilroy R."/>
        </authorList>
    </citation>
    <scope>NUCLEOTIDE SEQUENCE</scope>
    <source>
        <strain evidence="1">ChiSxjej3B15-1167</strain>
    </source>
</reference>
<proteinExistence type="predicted"/>
<dbReference type="AlphaFoldDB" id="A0A9D2BDR6"/>
<name>A0A9D2BDR6_9FIRM</name>
<dbReference type="PANTHER" id="PTHR35276">
    <property type="entry name" value="S-ADENOSYL-L-METHIONINE-DEPENDENT METHYLTRANSFERASES SUPERFAMILY PROTEIN"/>
    <property type="match status" value="1"/>
</dbReference>
<dbReference type="SUPFAM" id="SSF53335">
    <property type="entry name" value="S-adenosyl-L-methionine-dependent methyltransferases"/>
    <property type="match status" value="1"/>
</dbReference>
<dbReference type="Pfam" id="PF06962">
    <property type="entry name" value="rRNA_methylase"/>
    <property type="match status" value="1"/>
</dbReference>
<reference evidence="1" key="1">
    <citation type="journal article" date="2021" name="PeerJ">
        <title>Extensive microbial diversity within the chicken gut microbiome revealed by metagenomics and culture.</title>
        <authorList>
            <person name="Gilroy R."/>
            <person name="Ravi A."/>
            <person name="Getino M."/>
            <person name="Pursley I."/>
            <person name="Horton D.L."/>
            <person name="Alikhan N.F."/>
            <person name="Baker D."/>
            <person name="Gharbi K."/>
            <person name="Hall N."/>
            <person name="Watson M."/>
            <person name="Adriaenssens E.M."/>
            <person name="Foster-Nyarko E."/>
            <person name="Jarju S."/>
            <person name="Secka A."/>
            <person name="Antonio M."/>
            <person name="Oren A."/>
            <person name="Chaudhuri R.R."/>
            <person name="La Ragione R."/>
            <person name="Hildebrand F."/>
            <person name="Pallen M.J."/>
        </authorList>
    </citation>
    <scope>NUCLEOTIDE SEQUENCE</scope>
    <source>
        <strain evidence="1">ChiSxjej3B15-1167</strain>
    </source>
</reference>
<dbReference type="CDD" id="cd02440">
    <property type="entry name" value="AdoMet_MTases"/>
    <property type="match status" value="1"/>
</dbReference>
<evidence type="ECO:0000313" key="1">
    <source>
        <dbReference type="EMBL" id="HIX71564.1"/>
    </source>
</evidence>